<evidence type="ECO:0000256" key="5">
    <source>
        <dbReference type="ARBA" id="ARBA00023163"/>
    </source>
</evidence>
<dbReference type="GO" id="GO:0035098">
    <property type="term" value="C:ESC/E(Z) complex"/>
    <property type="evidence" value="ECO:0007669"/>
    <property type="project" value="TreeGrafter"/>
</dbReference>
<evidence type="ECO:0000313" key="9">
    <source>
        <dbReference type="Proteomes" id="UP000014978"/>
    </source>
</evidence>
<dbReference type="SUPFAM" id="SSF82199">
    <property type="entry name" value="SET domain"/>
    <property type="match status" value="1"/>
</dbReference>
<dbReference type="AlphaFoldDB" id="S7XV39"/>
<dbReference type="SMART" id="SM00317">
    <property type="entry name" value="SET"/>
    <property type="match status" value="1"/>
</dbReference>
<dbReference type="GO" id="GO:0046976">
    <property type="term" value="F:histone H3K27 methyltransferase activity"/>
    <property type="evidence" value="ECO:0007669"/>
    <property type="project" value="TreeGrafter"/>
</dbReference>
<reference evidence="9" key="1">
    <citation type="journal article" date="2013" name="PLoS Genet.">
        <title>The genome of Spraguea lophii and the basis of host-microsporidian interactions.</title>
        <authorList>
            <person name="Campbell S.E."/>
            <person name="Williams T.A."/>
            <person name="Yousuf A."/>
            <person name="Soanes D.M."/>
            <person name="Paszkiewicz K.H."/>
            <person name="Williams B.A.P."/>
        </authorList>
    </citation>
    <scope>NUCLEOTIDE SEQUENCE [LARGE SCALE GENOMIC DNA]</scope>
    <source>
        <strain evidence="9">42_110</strain>
    </source>
</reference>
<dbReference type="GO" id="GO:0031507">
    <property type="term" value="P:heterochromatin formation"/>
    <property type="evidence" value="ECO:0007669"/>
    <property type="project" value="TreeGrafter"/>
</dbReference>
<dbReference type="InterPro" id="IPR046341">
    <property type="entry name" value="SET_dom_sf"/>
</dbReference>
<evidence type="ECO:0008006" key="10">
    <source>
        <dbReference type="Google" id="ProtNLM"/>
    </source>
</evidence>
<dbReference type="InParanoid" id="S7XV39"/>
<dbReference type="OrthoDB" id="308383at2759"/>
<dbReference type="PANTHER" id="PTHR45747">
    <property type="entry name" value="HISTONE-LYSINE N-METHYLTRANSFERASE E(Z)"/>
    <property type="match status" value="1"/>
</dbReference>
<feature type="domain" description="CXC" evidence="7">
    <location>
        <begin position="383"/>
        <end position="491"/>
    </location>
</feature>
<evidence type="ECO:0000256" key="2">
    <source>
        <dbReference type="ARBA" id="ARBA00022679"/>
    </source>
</evidence>
<keyword evidence="5" id="KW-0804">Transcription</keyword>
<feature type="domain" description="SET" evidence="6">
    <location>
        <begin position="486"/>
        <end position="606"/>
    </location>
</feature>
<protein>
    <recommendedName>
        <fullName evidence="10">SET domain-containing protein</fullName>
    </recommendedName>
</protein>
<proteinExistence type="predicted"/>
<dbReference type="Pfam" id="PF00856">
    <property type="entry name" value="SET"/>
    <property type="match status" value="1"/>
</dbReference>
<keyword evidence="2" id="KW-0808">Transferase</keyword>
<dbReference type="HOGENOM" id="CLU_030443_0_0_1"/>
<organism evidence="8 9">
    <name type="scientific">Spraguea lophii (strain 42_110)</name>
    <name type="common">Microsporidian parasite</name>
    <dbReference type="NCBI Taxonomy" id="1358809"/>
    <lineage>
        <taxon>Eukaryota</taxon>
        <taxon>Fungi</taxon>
        <taxon>Fungi incertae sedis</taxon>
        <taxon>Microsporidia</taxon>
        <taxon>Spragueidae</taxon>
        <taxon>Spraguea</taxon>
    </lineage>
</organism>
<evidence type="ECO:0000259" key="6">
    <source>
        <dbReference type="PROSITE" id="PS50280"/>
    </source>
</evidence>
<dbReference type="OMA" id="CTKETID"/>
<evidence type="ECO:0000256" key="3">
    <source>
        <dbReference type="ARBA" id="ARBA00022691"/>
    </source>
</evidence>
<accession>S7XV39</accession>
<dbReference type="PROSITE" id="PS51633">
    <property type="entry name" value="CXC"/>
    <property type="match status" value="1"/>
</dbReference>
<dbReference type="InterPro" id="IPR026489">
    <property type="entry name" value="CXC_dom"/>
</dbReference>
<gene>
    <name evidence="8" type="ORF">SLOPH_1792</name>
</gene>
<name>S7XV39_SPRLO</name>
<dbReference type="STRING" id="1358809.S7XV39"/>
<dbReference type="PANTHER" id="PTHR45747:SF4">
    <property type="entry name" value="HISTONE-LYSINE N-METHYLTRANSFERASE E(Z)"/>
    <property type="match status" value="1"/>
</dbReference>
<sequence length="619" mass="72867">MQKHYDEITEEYKNEVAEIIADNMKYIDDHIDDNHVYDLFHYFYEEKESEKEILLDLPILRSVIPNIPTIPTYKYFTPTNINLAGIEDPVLRYIPFLNDIEGIKDDIKINYEYTSINEVPLNYEEELKNRMIKRIISLYDNKDLFKLKNAIECKKVNKKYFIENFTTLEELGKFINMSVYDILKRWEYSFDKKVERLFYDKIAFNSYLCTVCLLFDCQIHECSNTLLVKEGEFKCDDHKKTKKIKYNNFKNNTEKHYLDIDDKGFSDTDNILEIENKDQTLLEDNNNEDKNIYKINNDGVSSNDNIQNINDKDSNTTIITKESKGIINKYESLHSKEMKILKKICESFEVNGCSANKILRFFTGTNRFCSEINSTLNNVLAIDKRIKLPKKTIPTYTFKKKYSLSEFFTPCNHKGPCSKNKDCNCYKNSTFCELSCLCRKCNNFFKGCKCIKCTPNKCDCLSLNRECTELCGCNSNNTTKHYYSNKKVYVYPSYVAGYGLFANEKILKDEYVIEYMGEIITNEEAERRGVFTEKKKTTYLFDLSKVNKNYHNEIDALRIGNSARFINHSDNPNLKAYTIQTKGIKKIVFKAIKNIEIDDELFFNYNFKEEHRAKHLTKE</sequence>
<dbReference type="Gene3D" id="2.170.270.10">
    <property type="entry name" value="SET domain"/>
    <property type="match status" value="1"/>
</dbReference>
<evidence type="ECO:0000256" key="4">
    <source>
        <dbReference type="ARBA" id="ARBA00023015"/>
    </source>
</evidence>
<dbReference type="PROSITE" id="PS50280">
    <property type="entry name" value="SET"/>
    <property type="match status" value="1"/>
</dbReference>
<dbReference type="InterPro" id="IPR045318">
    <property type="entry name" value="EZH1/2-like"/>
</dbReference>
<dbReference type="Proteomes" id="UP000014978">
    <property type="component" value="Unassembled WGS sequence"/>
</dbReference>
<comment type="caution">
    <text evidence="8">The sequence shown here is derived from an EMBL/GenBank/DDBJ whole genome shotgun (WGS) entry which is preliminary data.</text>
</comment>
<evidence type="ECO:0000259" key="7">
    <source>
        <dbReference type="PROSITE" id="PS51633"/>
    </source>
</evidence>
<keyword evidence="1" id="KW-0489">Methyltransferase</keyword>
<keyword evidence="9" id="KW-1185">Reference proteome</keyword>
<keyword evidence="4" id="KW-0805">Transcription regulation</keyword>
<dbReference type="GO" id="GO:0003682">
    <property type="term" value="F:chromatin binding"/>
    <property type="evidence" value="ECO:0007669"/>
    <property type="project" value="TreeGrafter"/>
</dbReference>
<dbReference type="VEuPathDB" id="MicrosporidiaDB:SLOPH_1792"/>
<keyword evidence="3" id="KW-0949">S-adenosyl-L-methionine</keyword>
<dbReference type="EMBL" id="ATCN01000140">
    <property type="protein sequence ID" value="EPR79718.1"/>
    <property type="molecule type" value="Genomic_DNA"/>
</dbReference>
<evidence type="ECO:0000256" key="1">
    <source>
        <dbReference type="ARBA" id="ARBA00022603"/>
    </source>
</evidence>
<dbReference type="InterPro" id="IPR001214">
    <property type="entry name" value="SET_dom"/>
</dbReference>
<evidence type="ECO:0000313" key="8">
    <source>
        <dbReference type="EMBL" id="EPR79718.1"/>
    </source>
</evidence>
<dbReference type="GO" id="GO:0032259">
    <property type="term" value="P:methylation"/>
    <property type="evidence" value="ECO:0007669"/>
    <property type="project" value="UniProtKB-KW"/>
</dbReference>